<reference evidence="1 2" key="1">
    <citation type="journal article" date="2015" name="Genome Announc.">
        <title>Expanding the biotechnology potential of lactobacilli through comparative genomics of 213 strains and associated genera.</title>
        <authorList>
            <person name="Sun Z."/>
            <person name="Harris H.M."/>
            <person name="McCann A."/>
            <person name="Guo C."/>
            <person name="Argimon S."/>
            <person name="Zhang W."/>
            <person name="Yang X."/>
            <person name="Jeffery I.B."/>
            <person name="Cooney J.C."/>
            <person name="Kagawa T.F."/>
            <person name="Liu W."/>
            <person name="Song Y."/>
            <person name="Salvetti E."/>
            <person name="Wrobel A."/>
            <person name="Rasinkangas P."/>
            <person name="Parkhill J."/>
            <person name="Rea M.C."/>
            <person name="O'Sullivan O."/>
            <person name="Ritari J."/>
            <person name="Douillard F.P."/>
            <person name="Paul Ross R."/>
            <person name="Yang R."/>
            <person name="Briner A.E."/>
            <person name="Felis G.E."/>
            <person name="de Vos W.M."/>
            <person name="Barrangou R."/>
            <person name="Klaenhammer T.R."/>
            <person name="Caufield P.W."/>
            <person name="Cui Y."/>
            <person name="Zhang H."/>
            <person name="O'Toole P.W."/>
        </authorList>
    </citation>
    <scope>NUCLEOTIDE SEQUENCE [LARGE SCALE GENOMIC DNA]</scope>
    <source>
        <strain evidence="1 2">DSM 5661</strain>
    </source>
</reference>
<organism evidence="1 2">
    <name type="scientific">Lactobacillus hamsteri DSM 5661 = JCM 6256</name>
    <dbReference type="NCBI Taxonomy" id="1423754"/>
    <lineage>
        <taxon>Bacteria</taxon>
        <taxon>Bacillati</taxon>
        <taxon>Bacillota</taxon>
        <taxon>Bacilli</taxon>
        <taxon>Lactobacillales</taxon>
        <taxon>Lactobacillaceae</taxon>
        <taxon>Lactobacillus</taxon>
    </lineage>
</organism>
<dbReference type="EMBL" id="AZGI01000054">
    <property type="protein sequence ID" value="KRM38047.1"/>
    <property type="molecule type" value="Genomic_DNA"/>
</dbReference>
<comment type="caution">
    <text evidence="1">The sequence shown here is derived from an EMBL/GenBank/DDBJ whole genome shotgun (WGS) entry which is preliminary data.</text>
</comment>
<accession>A0A0R1Y701</accession>
<protein>
    <submittedName>
        <fullName evidence="1">Uncharacterized protein</fullName>
    </submittedName>
</protein>
<name>A0A0R1Y701_9LACO</name>
<dbReference type="STRING" id="1423754.FC39_GL001439"/>
<proteinExistence type="predicted"/>
<keyword evidence="2" id="KW-1185">Reference proteome</keyword>
<dbReference type="Pfam" id="PF10704">
    <property type="entry name" value="DUF2508"/>
    <property type="match status" value="1"/>
</dbReference>
<evidence type="ECO:0000313" key="1">
    <source>
        <dbReference type="EMBL" id="KRM38047.1"/>
    </source>
</evidence>
<dbReference type="Proteomes" id="UP000051223">
    <property type="component" value="Unassembled WGS sequence"/>
</dbReference>
<dbReference type="AlphaFoldDB" id="A0A0R1Y701"/>
<evidence type="ECO:0000313" key="2">
    <source>
        <dbReference type="Proteomes" id="UP000051223"/>
    </source>
</evidence>
<dbReference type="InterPro" id="IPR019644">
    <property type="entry name" value="DUF2508"/>
</dbReference>
<gene>
    <name evidence="1" type="ORF">FC39_GL001439</name>
</gene>
<dbReference type="PATRIC" id="fig|1423754.3.peg.1482"/>
<sequence length="56" mass="6532">MQNQLALEQDLDQNTLDLSDDNYIQGRILKVKYTFLYNEARHRGTRFSGITNAITQ</sequence>